<comment type="pathway">
    <text evidence="2 9">Amino-acid biosynthesis; L-isoleucine biosynthesis; L-isoleucine from 2-oxobutanoate: step 2/4.</text>
</comment>
<comment type="caution">
    <text evidence="13">The sequence shown here is derived from an EMBL/GenBank/DDBJ whole genome shotgun (WGS) entry which is preliminary data.</text>
</comment>
<sequence>MKLSGPCTPNRWSSLREFAAHEINPSVLGGRTIAVVGFGNQGHAHALNLRDSGIKLVVGSRPESDGRAAAVAAGFAAYPAAEATEQADVVMLALPDQKMPAIYDEDIAPGLTVGKTLMFCHGFCLRFGFIRPPEGIDVALVAPKGPGATLRADFLSGRGLAGLVAVHQDASGGTLQTALAYAWGLGCARAMILETTVAEETETDLFGEQAVLCGGIPALMKMAFETLIAAGCQPEMAYFETIHEAKLIVDLIHRRGFTGMREAISDTAEWGGYLAEARLSTPALRAAMQEILERVKDGSFANEWIAEAKSGSQRLLKAREAEGLHPAEPVGAEIRSRIYPEG</sequence>
<dbReference type="EMBL" id="JACOSL010000006">
    <property type="protein sequence ID" value="MBI1755664.1"/>
    <property type="molecule type" value="Genomic_DNA"/>
</dbReference>
<feature type="domain" description="KARI N-terminal Rossmann" evidence="11">
    <location>
        <begin position="15"/>
        <end position="195"/>
    </location>
</feature>
<comment type="similarity">
    <text evidence="3 9 10">Belongs to the ketol-acid reductoisomerase family.</text>
</comment>
<comment type="caution">
    <text evidence="9">Lacks conserved residue(s) required for the propagation of feature annotation.</text>
</comment>
<keyword evidence="7 9" id="KW-0560">Oxidoreductase</keyword>
<evidence type="ECO:0000256" key="5">
    <source>
        <dbReference type="ARBA" id="ARBA00022723"/>
    </source>
</evidence>
<evidence type="ECO:0000313" key="14">
    <source>
        <dbReference type="Proteomes" id="UP000727962"/>
    </source>
</evidence>
<reference evidence="13" key="1">
    <citation type="submission" date="2020-07" db="EMBL/GenBank/DDBJ databases">
        <title>Huge and variable diversity of episymbiotic CPR bacteria and DPANN archaea in groundwater ecosystems.</title>
        <authorList>
            <person name="He C.Y."/>
            <person name="Keren R."/>
            <person name="Whittaker M."/>
            <person name="Farag I.F."/>
            <person name="Doudna J."/>
            <person name="Cate J.H.D."/>
            <person name="Banfield J.F."/>
        </authorList>
    </citation>
    <scope>NUCLEOTIDE SEQUENCE</scope>
    <source>
        <strain evidence="13">NC_groundwater_17_Pr7_B-0.1um_64_12</strain>
    </source>
</reference>
<accession>A0A931LT24</accession>
<evidence type="ECO:0000256" key="1">
    <source>
        <dbReference type="ARBA" id="ARBA00004864"/>
    </source>
</evidence>
<feature type="binding site" evidence="9 10">
    <location>
        <position position="265"/>
    </location>
    <ligand>
        <name>substrate</name>
    </ligand>
</feature>
<dbReference type="GO" id="GO:0000287">
    <property type="term" value="F:magnesium ion binding"/>
    <property type="evidence" value="ECO:0007669"/>
    <property type="project" value="UniProtKB-UniRule"/>
</dbReference>
<keyword evidence="4 9" id="KW-0028">Amino-acid biosynthesis</keyword>
<evidence type="ECO:0000256" key="10">
    <source>
        <dbReference type="PROSITE-ProRule" id="PRU01198"/>
    </source>
</evidence>
<dbReference type="InterPro" id="IPR013023">
    <property type="entry name" value="KARI"/>
</dbReference>
<feature type="binding site" evidence="9">
    <location>
        <position position="61"/>
    </location>
    <ligand>
        <name>NADP(+)</name>
        <dbReference type="ChEBI" id="CHEBI:58349"/>
    </ligand>
</feature>
<feature type="binding site" evidence="9">
    <location>
        <position position="64"/>
    </location>
    <ligand>
        <name>NADP(+)</name>
        <dbReference type="ChEBI" id="CHEBI:58349"/>
    </ligand>
</feature>
<dbReference type="NCBIfam" id="TIGR00465">
    <property type="entry name" value="ilvC"/>
    <property type="match status" value="1"/>
</dbReference>
<dbReference type="GO" id="GO:0004455">
    <property type="term" value="F:ketol-acid reductoisomerase activity"/>
    <property type="evidence" value="ECO:0007669"/>
    <property type="project" value="UniProtKB-UniRule"/>
</dbReference>
<feature type="binding site" evidence="9 10">
    <location>
        <position position="244"/>
    </location>
    <ligand>
        <name>Mg(2+)</name>
        <dbReference type="ChEBI" id="CHEBI:18420"/>
        <label>2</label>
    </ligand>
</feature>
<dbReference type="EC" id="1.1.1.86" evidence="9"/>
<evidence type="ECO:0000256" key="4">
    <source>
        <dbReference type="ARBA" id="ARBA00022605"/>
    </source>
</evidence>
<proteinExistence type="inferred from homology"/>
<feature type="binding site" evidence="9 10">
    <location>
        <position position="204"/>
    </location>
    <ligand>
        <name>Mg(2+)</name>
        <dbReference type="ChEBI" id="CHEBI:18420"/>
        <label>1</label>
    </ligand>
</feature>
<dbReference type="Pfam" id="PF01450">
    <property type="entry name" value="KARI_C"/>
    <property type="match status" value="1"/>
</dbReference>
<evidence type="ECO:0000259" key="11">
    <source>
        <dbReference type="PROSITE" id="PS51850"/>
    </source>
</evidence>
<feature type="binding site" evidence="9 10">
    <location>
        <position position="208"/>
    </location>
    <ligand>
        <name>Mg(2+)</name>
        <dbReference type="ChEBI" id="CHEBI:18420"/>
        <label>1</label>
    </ligand>
</feature>
<dbReference type="Proteomes" id="UP000727962">
    <property type="component" value="Unassembled WGS sequence"/>
</dbReference>
<dbReference type="PROSITE" id="PS51851">
    <property type="entry name" value="KARI_C"/>
    <property type="match status" value="1"/>
</dbReference>
<dbReference type="GO" id="GO:0009099">
    <property type="term" value="P:L-valine biosynthetic process"/>
    <property type="evidence" value="ECO:0007669"/>
    <property type="project" value="UniProtKB-UniRule"/>
</dbReference>
<comment type="pathway">
    <text evidence="1 9">Amino-acid biosynthesis; L-valine biosynthesis; L-valine from pyruvate: step 2/4.</text>
</comment>
<comment type="function">
    <text evidence="9">Involved in the biosynthesis of branched-chain amino acids (BCAA). Catalyzes an alkyl-migration followed by a ketol-acid reduction of (S)-2-acetolactate (S2AL) to yield (R)-2,3-dihydroxy-isovalerate. In the isomerase reaction, S2AL is rearranged via a Mg-dependent methyl migration to produce 3-hydroxy-3-methyl-2-ketobutyrate (HMKB). In the reductase reaction, this 2-ketoacid undergoes a metal-dependent reduction by NADPH to yield (R)-2,3-dihydroxy-isovalerate.</text>
</comment>
<keyword evidence="5 9" id="KW-0479">Metal-binding</keyword>
<feature type="domain" description="KARI C-terminal knotted" evidence="12">
    <location>
        <begin position="196"/>
        <end position="341"/>
    </location>
</feature>
<evidence type="ECO:0000256" key="2">
    <source>
        <dbReference type="ARBA" id="ARBA00004885"/>
    </source>
</evidence>
<dbReference type="InterPro" id="IPR036291">
    <property type="entry name" value="NAD(P)-bd_dom_sf"/>
</dbReference>
<dbReference type="SUPFAM" id="SSF48179">
    <property type="entry name" value="6-phosphogluconate dehydrogenase C-terminal domain-like"/>
    <property type="match status" value="1"/>
</dbReference>
<dbReference type="HAMAP" id="MF_00435">
    <property type="entry name" value="IlvC"/>
    <property type="match status" value="1"/>
</dbReference>
<dbReference type="InterPro" id="IPR014359">
    <property type="entry name" value="KARI_prok"/>
</dbReference>
<dbReference type="PROSITE" id="PS51850">
    <property type="entry name" value="KARI_N"/>
    <property type="match status" value="1"/>
</dbReference>
<dbReference type="Gene3D" id="6.10.240.10">
    <property type="match status" value="1"/>
</dbReference>
<feature type="binding site" evidence="9 10">
    <location>
        <position position="240"/>
    </location>
    <ligand>
        <name>Mg(2+)</name>
        <dbReference type="ChEBI" id="CHEBI:18420"/>
        <label>2</label>
    </ligand>
</feature>
<evidence type="ECO:0000256" key="9">
    <source>
        <dbReference type="HAMAP-Rule" id="MF_00435"/>
    </source>
</evidence>
<dbReference type="InterPro" id="IPR008927">
    <property type="entry name" value="6-PGluconate_DH-like_C_sf"/>
</dbReference>
<keyword evidence="8 9" id="KW-0100">Branched-chain amino acid biosynthesis</keyword>
<keyword evidence="9" id="KW-0521">NADP</keyword>
<comment type="cofactor">
    <cofactor evidence="9">
        <name>Mg(2+)</name>
        <dbReference type="ChEBI" id="CHEBI:18420"/>
    </cofactor>
    <text evidence="9">Binds 2 magnesium ions per subunit.</text>
</comment>
<evidence type="ECO:0000256" key="6">
    <source>
        <dbReference type="ARBA" id="ARBA00022842"/>
    </source>
</evidence>
<dbReference type="GO" id="GO:0050661">
    <property type="term" value="F:NADP binding"/>
    <property type="evidence" value="ECO:0007669"/>
    <property type="project" value="InterPro"/>
</dbReference>
<comment type="catalytic activity">
    <reaction evidence="9">
        <text>(2R)-2,3-dihydroxy-3-methylbutanoate + NADP(+) = (2S)-2-acetolactate + NADPH + H(+)</text>
        <dbReference type="Rhea" id="RHEA:22068"/>
        <dbReference type="ChEBI" id="CHEBI:15378"/>
        <dbReference type="ChEBI" id="CHEBI:49072"/>
        <dbReference type="ChEBI" id="CHEBI:57783"/>
        <dbReference type="ChEBI" id="CHEBI:58349"/>
        <dbReference type="ChEBI" id="CHEBI:58476"/>
        <dbReference type="EC" id="1.1.1.86"/>
    </reaction>
</comment>
<keyword evidence="6 9" id="KW-0460">Magnesium</keyword>
<dbReference type="NCBIfam" id="NF004017">
    <property type="entry name" value="PRK05479.1"/>
    <property type="match status" value="1"/>
</dbReference>
<gene>
    <name evidence="9 13" type="primary">ilvC</name>
    <name evidence="13" type="ORF">HYR64_00975</name>
</gene>
<evidence type="ECO:0000256" key="8">
    <source>
        <dbReference type="ARBA" id="ARBA00023304"/>
    </source>
</evidence>
<dbReference type="InterPro" id="IPR013116">
    <property type="entry name" value="KARI_N"/>
</dbReference>
<feature type="binding site" evidence="9">
    <location>
        <begin position="38"/>
        <end position="41"/>
    </location>
    <ligand>
        <name>NADP(+)</name>
        <dbReference type="ChEBI" id="CHEBI:58349"/>
    </ligand>
</feature>
<name>A0A931LT24_FIMGI</name>
<evidence type="ECO:0000313" key="13">
    <source>
        <dbReference type="EMBL" id="MBI1755664.1"/>
    </source>
</evidence>
<dbReference type="PIRSF" id="PIRSF000116">
    <property type="entry name" value="IlvC_gammaproteo"/>
    <property type="match status" value="1"/>
</dbReference>
<feature type="active site" evidence="9">
    <location>
        <position position="121"/>
    </location>
</feature>
<dbReference type="PANTHER" id="PTHR21371:SF1">
    <property type="entry name" value="KETOL-ACID REDUCTOISOMERASE, MITOCHONDRIAL"/>
    <property type="match status" value="1"/>
</dbReference>
<evidence type="ECO:0000259" key="12">
    <source>
        <dbReference type="PROSITE" id="PS51851"/>
    </source>
</evidence>
<dbReference type="GO" id="GO:0005829">
    <property type="term" value="C:cytosol"/>
    <property type="evidence" value="ECO:0007669"/>
    <property type="project" value="TreeGrafter"/>
</dbReference>
<dbReference type="Pfam" id="PF07991">
    <property type="entry name" value="KARI_N"/>
    <property type="match status" value="1"/>
</dbReference>
<dbReference type="Gene3D" id="3.40.50.720">
    <property type="entry name" value="NAD(P)-binding Rossmann-like Domain"/>
    <property type="match status" value="1"/>
</dbReference>
<evidence type="ECO:0000256" key="7">
    <source>
        <dbReference type="ARBA" id="ARBA00023002"/>
    </source>
</evidence>
<dbReference type="InterPro" id="IPR000506">
    <property type="entry name" value="KARI_C"/>
</dbReference>
<dbReference type="GO" id="GO:0009097">
    <property type="term" value="P:isoleucine biosynthetic process"/>
    <property type="evidence" value="ECO:0007669"/>
    <property type="project" value="UniProtKB-UniRule"/>
</dbReference>
<comment type="catalytic activity">
    <reaction evidence="9">
        <text>(2R,3R)-2,3-dihydroxy-3-methylpentanoate + NADP(+) = (S)-2-ethyl-2-hydroxy-3-oxobutanoate + NADPH + H(+)</text>
        <dbReference type="Rhea" id="RHEA:13493"/>
        <dbReference type="ChEBI" id="CHEBI:15378"/>
        <dbReference type="ChEBI" id="CHEBI:49256"/>
        <dbReference type="ChEBI" id="CHEBI:49258"/>
        <dbReference type="ChEBI" id="CHEBI:57783"/>
        <dbReference type="ChEBI" id="CHEBI:58349"/>
        <dbReference type="EC" id="1.1.1.86"/>
    </reaction>
</comment>
<dbReference type="SUPFAM" id="SSF51735">
    <property type="entry name" value="NAD(P)-binding Rossmann-fold domains"/>
    <property type="match status" value="1"/>
</dbReference>
<organism evidence="13 14">
    <name type="scientific">Fimbriimonas ginsengisoli</name>
    <dbReference type="NCBI Taxonomy" id="1005039"/>
    <lineage>
        <taxon>Bacteria</taxon>
        <taxon>Bacillati</taxon>
        <taxon>Armatimonadota</taxon>
        <taxon>Fimbriimonadia</taxon>
        <taxon>Fimbriimonadales</taxon>
        <taxon>Fimbriimonadaceae</taxon>
        <taxon>Fimbriimonas</taxon>
    </lineage>
</organism>
<dbReference type="PANTHER" id="PTHR21371">
    <property type="entry name" value="KETOL-ACID REDUCTOISOMERASE, MITOCHONDRIAL"/>
    <property type="match status" value="1"/>
</dbReference>
<evidence type="ECO:0000256" key="3">
    <source>
        <dbReference type="ARBA" id="ARBA00010318"/>
    </source>
</evidence>
<feature type="binding site" evidence="9 10">
    <location>
        <position position="204"/>
    </location>
    <ligand>
        <name>Mg(2+)</name>
        <dbReference type="ChEBI" id="CHEBI:18420"/>
        <label>2</label>
    </ligand>
</feature>
<protein>
    <recommendedName>
        <fullName evidence="9">Ketol-acid reductoisomerase (NADP(+))</fullName>
        <shortName evidence="9">KARI</shortName>
        <ecNumber evidence="9">1.1.1.86</ecNumber>
    </recommendedName>
    <alternativeName>
        <fullName evidence="9">Acetohydroxy-acid isomeroreductase</fullName>
        <shortName evidence="9">AHIR</shortName>
    </alternativeName>
    <alternativeName>
        <fullName evidence="9">Alpha-keto-beta-hydroxylacyl reductoisomerase</fullName>
    </alternativeName>
</protein>
<dbReference type="AlphaFoldDB" id="A0A931LT24"/>
<feature type="binding site" evidence="9">
    <location>
        <position position="147"/>
    </location>
    <ligand>
        <name>NADP(+)</name>
        <dbReference type="ChEBI" id="CHEBI:58349"/>
    </ligand>
</feature>